<accession>A0ABS9RJH2</accession>
<dbReference type="CDD" id="cd02966">
    <property type="entry name" value="TlpA_like_family"/>
    <property type="match status" value="1"/>
</dbReference>
<dbReference type="RefSeq" id="WP_240573550.1">
    <property type="nucleotide sequence ID" value="NZ_CP136709.1"/>
</dbReference>
<dbReference type="Pfam" id="PF14289">
    <property type="entry name" value="DUF4369"/>
    <property type="match status" value="1"/>
</dbReference>
<dbReference type="Gene3D" id="3.40.30.10">
    <property type="entry name" value="Glutaredoxin"/>
    <property type="match status" value="1"/>
</dbReference>
<organism evidence="6 7">
    <name type="scientific">Aestuariibaculum lutulentum</name>
    <dbReference type="NCBI Taxonomy" id="2920935"/>
    <lineage>
        <taxon>Bacteria</taxon>
        <taxon>Pseudomonadati</taxon>
        <taxon>Bacteroidota</taxon>
        <taxon>Flavobacteriia</taxon>
        <taxon>Flavobacteriales</taxon>
        <taxon>Flavobacteriaceae</taxon>
    </lineage>
</organism>
<dbReference type="EMBL" id="JAKVQD010000004">
    <property type="protein sequence ID" value="MCH4553100.1"/>
    <property type="molecule type" value="Genomic_DNA"/>
</dbReference>
<gene>
    <name evidence="6" type="ORF">MKW35_10740</name>
</gene>
<proteinExistence type="predicted"/>
<keyword evidence="2" id="KW-0201">Cytochrome c-type biogenesis</keyword>
<feature type="domain" description="Thioredoxin" evidence="5">
    <location>
        <begin position="241"/>
        <end position="384"/>
    </location>
</feature>
<keyword evidence="3" id="KW-1015">Disulfide bond</keyword>
<evidence type="ECO:0000256" key="3">
    <source>
        <dbReference type="ARBA" id="ARBA00023157"/>
    </source>
</evidence>
<dbReference type="InterPro" id="IPR036249">
    <property type="entry name" value="Thioredoxin-like_sf"/>
</dbReference>
<evidence type="ECO:0000259" key="5">
    <source>
        <dbReference type="PROSITE" id="PS51352"/>
    </source>
</evidence>
<dbReference type="InterPro" id="IPR017937">
    <property type="entry name" value="Thioredoxin_CS"/>
</dbReference>
<reference evidence="6" key="1">
    <citation type="submission" date="2022-02" db="EMBL/GenBank/DDBJ databases">
        <title>Aestuariibaculum sp., a marine bacterium isolated from sediment in Guangxi.</title>
        <authorList>
            <person name="Ying J."/>
        </authorList>
    </citation>
    <scope>NUCLEOTIDE SEQUENCE</scope>
    <source>
        <strain evidence="6">L182</strain>
    </source>
</reference>
<keyword evidence="4" id="KW-0676">Redox-active center</keyword>
<dbReference type="InterPro" id="IPR025380">
    <property type="entry name" value="DUF4369"/>
</dbReference>
<dbReference type="InterPro" id="IPR000866">
    <property type="entry name" value="AhpC/TSA"/>
</dbReference>
<evidence type="ECO:0000313" key="7">
    <source>
        <dbReference type="Proteomes" id="UP001156141"/>
    </source>
</evidence>
<keyword evidence="7" id="KW-1185">Reference proteome</keyword>
<dbReference type="PROSITE" id="PS51352">
    <property type="entry name" value="THIOREDOXIN_2"/>
    <property type="match status" value="1"/>
</dbReference>
<comment type="subcellular location">
    <subcellularLocation>
        <location evidence="1">Cell envelope</location>
    </subcellularLocation>
</comment>
<evidence type="ECO:0000256" key="4">
    <source>
        <dbReference type="ARBA" id="ARBA00023284"/>
    </source>
</evidence>
<dbReference type="Proteomes" id="UP001156141">
    <property type="component" value="Unassembled WGS sequence"/>
</dbReference>
<sequence>MKTNLMILGVLVSVFGWNTNAQEQNAQYKIVVKMENVIKEAPALLLIKENSRVIIDTVYVNSNNEFIFSGDIPAVERGFLTLLHHKIDPTVPPNNADGMPVYLEEGELRITGKDSILTATVEGTPLNTDYQELAMVGKAFDLKINALNDAYEEASSANNVEKVAVIEKDYAVLMAEKKEAEKAFFLSHLNSAVSLDWLRRNVNIIQEKNLAKELFSQMTDDVKTSAAGVIYNNILNQTKGADIGSEAPDISAKQPNGENLSLRSLRGQYVLLDFWASWCGPCRRENPNLVKTYNSFKNKNFTILGYSLDGGNDALRKWTEAIEKDQLVWNQISDLAGWQSMAVKLYGINAVPANFLIDPNGVIIAKNLRGADLDQKLDEILNNI</sequence>
<protein>
    <submittedName>
        <fullName evidence="6">AhpC/TSA family protein</fullName>
    </submittedName>
</protein>
<evidence type="ECO:0000256" key="2">
    <source>
        <dbReference type="ARBA" id="ARBA00022748"/>
    </source>
</evidence>
<dbReference type="InterPro" id="IPR013766">
    <property type="entry name" value="Thioredoxin_domain"/>
</dbReference>
<evidence type="ECO:0000313" key="6">
    <source>
        <dbReference type="EMBL" id="MCH4553100.1"/>
    </source>
</evidence>
<dbReference type="PANTHER" id="PTHR42852:SF6">
    <property type="entry name" value="THIOL:DISULFIDE INTERCHANGE PROTEIN DSBE"/>
    <property type="match status" value="1"/>
</dbReference>
<dbReference type="InterPro" id="IPR050553">
    <property type="entry name" value="Thioredoxin_ResA/DsbE_sf"/>
</dbReference>
<dbReference type="PANTHER" id="PTHR42852">
    <property type="entry name" value="THIOL:DISULFIDE INTERCHANGE PROTEIN DSBE"/>
    <property type="match status" value="1"/>
</dbReference>
<evidence type="ECO:0000256" key="1">
    <source>
        <dbReference type="ARBA" id="ARBA00004196"/>
    </source>
</evidence>
<dbReference type="PROSITE" id="PS00194">
    <property type="entry name" value="THIOREDOXIN_1"/>
    <property type="match status" value="1"/>
</dbReference>
<comment type="caution">
    <text evidence="6">The sequence shown here is derived from an EMBL/GenBank/DDBJ whole genome shotgun (WGS) entry which is preliminary data.</text>
</comment>
<dbReference type="Pfam" id="PF00578">
    <property type="entry name" value="AhpC-TSA"/>
    <property type="match status" value="1"/>
</dbReference>
<dbReference type="SUPFAM" id="SSF52833">
    <property type="entry name" value="Thioredoxin-like"/>
    <property type="match status" value="1"/>
</dbReference>
<name>A0ABS9RJH2_9FLAO</name>